<evidence type="ECO:0000313" key="1">
    <source>
        <dbReference type="EMBL" id="MEQ2188607.1"/>
    </source>
</evidence>
<accession>A0ABV0PZ67</accession>
<reference evidence="1 2" key="1">
    <citation type="submission" date="2021-06" db="EMBL/GenBank/DDBJ databases">
        <authorList>
            <person name="Palmer J.M."/>
        </authorList>
    </citation>
    <scope>NUCLEOTIDE SEQUENCE [LARGE SCALE GENOMIC DNA]</scope>
    <source>
        <strain evidence="1 2">GA_2019</strain>
        <tissue evidence="1">Muscle</tissue>
    </source>
</reference>
<organism evidence="1 2">
    <name type="scientific">Goodea atripinnis</name>
    <dbReference type="NCBI Taxonomy" id="208336"/>
    <lineage>
        <taxon>Eukaryota</taxon>
        <taxon>Metazoa</taxon>
        <taxon>Chordata</taxon>
        <taxon>Craniata</taxon>
        <taxon>Vertebrata</taxon>
        <taxon>Euteleostomi</taxon>
        <taxon>Actinopterygii</taxon>
        <taxon>Neopterygii</taxon>
        <taxon>Teleostei</taxon>
        <taxon>Neoteleostei</taxon>
        <taxon>Acanthomorphata</taxon>
        <taxon>Ovalentaria</taxon>
        <taxon>Atherinomorphae</taxon>
        <taxon>Cyprinodontiformes</taxon>
        <taxon>Goodeidae</taxon>
        <taxon>Goodea</taxon>
    </lineage>
</organism>
<dbReference type="Proteomes" id="UP001476798">
    <property type="component" value="Unassembled WGS sequence"/>
</dbReference>
<proteinExistence type="predicted"/>
<keyword evidence="2" id="KW-1185">Reference proteome</keyword>
<dbReference type="EMBL" id="JAHRIO010091283">
    <property type="protein sequence ID" value="MEQ2188607.1"/>
    <property type="molecule type" value="Genomic_DNA"/>
</dbReference>
<evidence type="ECO:0000313" key="2">
    <source>
        <dbReference type="Proteomes" id="UP001476798"/>
    </source>
</evidence>
<sequence length="139" mass="14461">MSRDAEGIRLPFTSNARLKVEEANFAVTAIPPSHMILAPAISCHRGVAIKTLLTALALVALCMPEALQASPGKVVTDSHSIKIHVSTAGASFTGPSHPGCSQGVTVVAIFTNLTANACTCIMKGERGKGFMATLEVIFV</sequence>
<gene>
    <name evidence="1" type="ORF">GOODEAATRI_016814</name>
</gene>
<name>A0ABV0PZ67_9TELE</name>
<comment type="caution">
    <text evidence="1">The sequence shown here is derived from an EMBL/GenBank/DDBJ whole genome shotgun (WGS) entry which is preliminary data.</text>
</comment>
<protein>
    <submittedName>
        <fullName evidence="1">Uncharacterized protein</fullName>
    </submittedName>
</protein>